<feature type="region of interest" description="Disordered" evidence="3">
    <location>
        <begin position="15"/>
        <end position="49"/>
    </location>
</feature>
<dbReference type="PRINTS" id="PR00449">
    <property type="entry name" value="RASTRNSFRMNG"/>
</dbReference>
<dbReference type="InterPro" id="IPR051641">
    <property type="entry name" value="RGK_GTP-binding_reg"/>
</dbReference>
<protein>
    <submittedName>
        <fullName evidence="5">Uncharacterized protein LOC108677865</fullName>
    </submittedName>
</protein>
<feature type="region of interest" description="Disordered" evidence="3">
    <location>
        <begin position="64"/>
        <end position="96"/>
    </location>
</feature>
<dbReference type="FunFam" id="3.40.50.300:FF:000664">
    <property type="entry name" value="Uncharacterized protein, isoform B"/>
    <property type="match status" value="1"/>
</dbReference>
<feature type="region of interest" description="Disordered" evidence="3">
    <location>
        <begin position="214"/>
        <end position="306"/>
    </location>
</feature>
<dbReference type="SUPFAM" id="SSF52540">
    <property type="entry name" value="P-loop containing nucleoside triphosphate hydrolases"/>
    <property type="match status" value="1"/>
</dbReference>
<keyword evidence="2" id="KW-0597">Phosphoprotein</keyword>
<dbReference type="PROSITE" id="PS51419">
    <property type="entry name" value="RAB"/>
    <property type="match status" value="1"/>
</dbReference>
<name>A0A8B7P707_HYAAZ</name>
<feature type="compositionally biased region" description="Polar residues" evidence="3">
    <location>
        <begin position="75"/>
        <end position="96"/>
    </location>
</feature>
<feature type="compositionally biased region" description="Polar residues" evidence="3">
    <location>
        <begin position="266"/>
        <end position="285"/>
    </location>
</feature>
<evidence type="ECO:0000256" key="3">
    <source>
        <dbReference type="SAM" id="MobiDB-lite"/>
    </source>
</evidence>
<dbReference type="PANTHER" id="PTHR45775:SF6">
    <property type="entry name" value="RAD, GEM_KIR FAMILY MEMBER 2, ISOFORM C"/>
    <property type="match status" value="1"/>
</dbReference>
<dbReference type="OrthoDB" id="5239715at2759"/>
<organism evidence="4 5">
    <name type="scientific">Hyalella azteca</name>
    <name type="common">Amphipod</name>
    <dbReference type="NCBI Taxonomy" id="294128"/>
    <lineage>
        <taxon>Eukaryota</taxon>
        <taxon>Metazoa</taxon>
        <taxon>Ecdysozoa</taxon>
        <taxon>Arthropoda</taxon>
        <taxon>Crustacea</taxon>
        <taxon>Multicrustacea</taxon>
        <taxon>Malacostraca</taxon>
        <taxon>Eumalacostraca</taxon>
        <taxon>Peracarida</taxon>
        <taxon>Amphipoda</taxon>
        <taxon>Senticaudata</taxon>
        <taxon>Talitrida</taxon>
        <taxon>Talitroidea</taxon>
        <taxon>Hyalellidae</taxon>
        <taxon>Hyalella</taxon>
    </lineage>
</organism>
<accession>A0A8B7P707</accession>
<dbReference type="PROSITE" id="PS51421">
    <property type="entry name" value="RAS"/>
    <property type="match status" value="1"/>
</dbReference>
<dbReference type="AlphaFoldDB" id="A0A8B7P707"/>
<proteinExistence type="inferred from homology"/>
<dbReference type="SMART" id="SM00175">
    <property type="entry name" value="RAB"/>
    <property type="match status" value="1"/>
</dbReference>
<feature type="compositionally biased region" description="Low complexity" evidence="3">
    <location>
        <begin position="22"/>
        <end position="47"/>
    </location>
</feature>
<feature type="region of interest" description="Disordered" evidence="3">
    <location>
        <begin position="318"/>
        <end position="452"/>
    </location>
</feature>
<dbReference type="SMART" id="SM00173">
    <property type="entry name" value="RAS"/>
    <property type="match status" value="1"/>
</dbReference>
<comment type="similarity">
    <text evidence="1">Belongs to the small GTPase superfamily. RGK family.</text>
</comment>
<dbReference type="Proteomes" id="UP000694843">
    <property type="component" value="Unplaced"/>
</dbReference>
<feature type="compositionally biased region" description="Low complexity" evidence="3">
    <location>
        <begin position="292"/>
        <end position="302"/>
    </location>
</feature>
<dbReference type="InterPro" id="IPR027417">
    <property type="entry name" value="P-loop_NTPase"/>
</dbReference>
<dbReference type="Pfam" id="PF00071">
    <property type="entry name" value="Ras"/>
    <property type="match status" value="1"/>
</dbReference>
<feature type="region of interest" description="Disordered" evidence="3">
    <location>
        <begin position="137"/>
        <end position="156"/>
    </location>
</feature>
<dbReference type="SMART" id="SM00174">
    <property type="entry name" value="RHO"/>
    <property type="match status" value="1"/>
</dbReference>
<feature type="compositionally biased region" description="Polar residues" evidence="3">
    <location>
        <begin position="229"/>
        <end position="247"/>
    </location>
</feature>
<evidence type="ECO:0000256" key="1">
    <source>
        <dbReference type="ARBA" id="ARBA00008846"/>
    </source>
</evidence>
<evidence type="ECO:0000256" key="2">
    <source>
        <dbReference type="ARBA" id="ARBA00022553"/>
    </source>
</evidence>
<feature type="compositionally biased region" description="Polar residues" evidence="3">
    <location>
        <begin position="322"/>
        <end position="349"/>
    </location>
</feature>
<dbReference type="GO" id="GO:0005246">
    <property type="term" value="F:calcium channel regulator activity"/>
    <property type="evidence" value="ECO:0007669"/>
    <property type="project" value="TreeGrafter"/>
</dbReference>
<dbReference type="GO" id="GO:0003924">
    <property type="term" value="F:GTPase activity"/>
    <property type="evidence" value="ECO:0007669"/>
    <property type="project" value="InterPro"/>
</dbReference>
<evidence type="ECO:0000313" key="4">
    <source>
        <dbReference type="Proteomes" id="UP000694843"/>
    </source>
</evidence>
<feature type="compositionally biased region" description="Basic and acidic residues" evidence="3">
    <location>
        <begin position="392"/>
        <end position="405"/>
    </location>
</feature>
<evidence type="ECO:0000313" key="5">
    <source>
        <dbReference type="RefSeq" id="XP_018021657.2"/>
    </source>
</evidence>
<dbReference type="Gene3D" id="3.40.50.300">
    <property type="entry name" value="P-loop containing nucleotide triphosphate hydrolases"/>
    <property type="match status" value="1"/>
</dbReference>
<reference evidence="5" key="1">
    <citation type="submission" date="2025-08" db="UniProtKB">
        <authorList>
            <consortium name="RefSeq"/>
        </authorList>
    </citation>
    <scope>IDENTIFICATION</scope>
    <source>
        <tissue evidence="5">Whole organism</tissue>
    </source>
</reference>
<dbReference type="GO" id="GO:0005525">
    <property type="term" value="F:GTP binding"/>
    <property type="evidence" value="ECO:0007669"/>
    <property type="project" value="InterPro"/>
</dbReference>
<gene>
    <name evidence="5" type="primary">LOC108677865</name>
</gene>
<keyword evidence="4" id="KW-1185">Reference proteome</keyword>
<dbReference type="PANTHER" id="PTHR45775">
    <property type="entry name" value="RAD, GEM/KIR FAMILY MEMBER 2, ISOFORM C"/>
    <property type="match status" value="1"/>
</dbReference>
<sequence length="863" mass="93958">MMALDQRFGEVVKERFEIRGKTSQSSPSSSVTTPTTSNTSSSINSLTANVSPATPAKVSYIIELPQPLPPPPSTRRFSTRNTLGRRSSSPCSVGTNLPLFTNSPNAQPIVEKASTPTASLLSLSAQRLWAENLPQRSEQMTPRGVGGNEVEERSSPKYHFSHQSPVIKVLGKSLRTSNFINDSAPKITLSPTSRNKYFISKPQENSKIKINQHAQTTIKLDPPPRKSKSQSPARNRVSNGHTSTIQVAHTPIHVSKSAPPRKAQDSKNASSKSPIQTTTLLNGFASTPPTPTVTITPTSSPPRHLFEDSFSHFARDNCVRNGASQGPGNTREQSHQEVTTCNRPSSPSRQCGIGGFEGRKRSSTTEIEIIPPLPPPPAKSRVVKLLDIGGSSEEKTNEDQSRDKILPGSALQLPGPPDLIYSGASSSDGTDSPFRMPATPTEDLDSRLHPGTPTNLILVDPYDLSDEELRDFAMKWGSPHHAPTSRSMLLALPPPACHRPRVTSLPAAQTENTEDEEHYRLRHFSIIGRGIVNRGDSIKTRRSKSNTCALDSLTVAPRIQDTAPAAEPRTSALSPTAPPAITLSCDDVSKIHCLDGLIKQMNEVGLRNPKWRGAWSNPCSLRTSAASSAASSRASSTSECCVTFRVVMLGAAGVGKTSICRQFMTSEHINAYETSIDDEVGEQSVSVLLDGEESEMQFVDHPADEMSVENYLSTYEPHAIVVVFSVVDEGSFSRAEEILQYLWQTDFCEKKGVILVANKTDLVRSRCILTKEASTLAASYDCKFIETSSALNHRVDELLVGLLKQIRLKAGNLSANSESAKKRLNRRKFRGRKTSASVKVRSFLTKVCGKEPKSKSCENLLVL</sequence>
<dbReference type="InterPro" id="IPR001806">
    <property type="entry name" value="Small_GTPase"/>
</dbReference>
<dbReference type="RefSeq" id="XP_018021657.2">
    <property type="nucleotide sequence ID" value="XM_018166168.2"/>
</dbReference>
<dbReference type="GeneID" id="108677865"/>
<dbReference type="GO" id="GO:0005886">
    <property type="term" value="C:plasma membrane"/>
    <property type="evidence" value="ECO:0007669"/>
    <property type="project" value="TreeGrafter"/>
</dbReference>
<dbReference type="KEGG" id="hazt:108677865"/>